<dbReference type="OrthoDB" id="616263at2759"/>
<dbReference type="Proteomes" id="UP000887013">
    <property type="component" value="Unassembled WGS sequence"/>
</dbReference>
<accession>A0A8X6MVE7</accession>
<protein>
    <submittedName>
        <fullName evidence="1">Uncharacterized protein</fullName>
    </submittedName>
</protein>
<keyword evidence="2" id="KW-1185">Reference proteome</keyword>
<reference evidence="1" key="1">
    <citation type="submission" date="2020-08" db="EMBL/GenBank/DDBJ databases">
        <title>Multicomponent nature underlies the extraordinary mechanical properties of spider dragline silk.</title>
        <authorList>
            <person name="Kono N."/>
            <person name="Nakamura H."/>
            <person name="Mori M."/>
            <person name="Yoshida Y."/>
            <person name="Ohtoshi R."/>
            <person name="Malay A.D."/>
            <person name="Moran D.A.P."/>
            <person name="Tomita M."/>
            <person name="Numata K."/>
            <person name="Arakawa K."/>
        </authorList>
    </citation>
    <scope>NUCLEOTIDE SEQUENCE</scope>
</reference>
<organism evidence="1 2">
    <name type="scientific">Nephila pilipes</name>
    <name type="common">Giant wood spider</name>
    <name type="synonym">Nephila maculata</name>
    <dbReference type="NCBI Taxonomy" id="299642"/>
    <lineage>
        <taxon>Eukaryota</taxon>
        <taxon>Metazoa</taxon>
        <taxon>Ecdysozoa</taxon>
        <taxon>Arthropoda</taxon>
        <taxon>Chelicerata</taxon>
        <taxon>Arachnida</taxon>
        <taxon>Araneae</taxon>
        <taxon>Araneomorphae</taxon>
        <taxon>Entelegynae</taxon>
        <taxon>Araneoidea</taxon>
        <taxon>Nephilidae</taxon>
        <taxon>Nephila</taxon>
    </lineage>
</organism>
<comment type="caution">
    <text evidence="1">The sequence shown here is derived from an EMBL/GenBank/DDBJ whole genome shotgun (WGS) entry which is preliminary data.</text>
</comment>
<dbReference type="EMBL" id="BMAW01051322">
    <property type="protein sequence ID" value="GFS79717.1"/>
    <property type="molecule type" value="Genomic_DNA"/>
</dbReference>
<name>A0A8X6MVE7_NEPPI</name>
<proteinExistence type="predicted"/>
<gene>
    <name evidence="1" type="ORF">NPIL_406511</name>
</gene>
<sequence>MNHVVVRGHYWGIGVGTSSSSILTRPIHTDYPIFHNSDNFLVGKQFNTDNATKLSFRKFNDARPPGFCTIGLNNIPLKLEISLGDSELYHMVSEIFPLTMYFPWSEPNGQRSRDEAHFLTHFVSSQRHDMKTWLSPTKLF</sequence>
<evidence type="ECO:0000313" key="1">
    <source>
        <dbReference type="EMBL" id="GFS79717.1"/>
    </source>
</evidence>
<evidence type="ECO:0000313" key="2">
    <source>
        <dbReference type="Proteomes" id="UP000887013"/>
    </source>
</evidence>
<dbReference type="AlphaFoldDB" id="A0A8X6MVE7"/>